<proteinExistence type="predicted"/>
<organism evidence="2 3">
    <name type="scientific">Lithospermum erythrorhizon</name>
    <name type="common">Purple gromwell</name>
    <name type="synonym">Lithospermum officinale var. erythrorhizon</name>
    <dbReference type="NCBI Taxonomy" id="34254"/>
    <lineage>
        <taxon>Eukaryota</taxon>
        <taxon>Viridiplantae</taxon>
        <taxon>Streptophyta</taxon>
        <taxon>Embryophyta</taxon>
        <taxon>Tracheophyta</taxon>
        <taxon>Spermatophyta</taxon>
        <taxon>Magnoliopsida</taxon>
        <taxon>eudicotyledons</taxon>
        <taxon>Gunneridae</taxon>
        <taxon>Pentapetalae</taxon>
        <taxon>asterids</taxon>
        <taxon>lamiids</taxon>
        <taxon>Boraginales</taxon>
        <taxon>Boraginaceae</taxon>
        <taxon>Boraginoideae</taxon>
        <taxon>Lithospermeae</taxon>
        <taxon>Lithospermum</taxon>
    </lineage>
</organism>
<comment type="caution">
    <text evidence="2">The sequence shown here is derived from an EMBL/GenBank/DDBJ whole genome shotgun (WGS) entry which is preliminary data.</text>
</comment>
<dbReference type="Proteomes" id="UP001454036">
    <property type="component" value="Unassembled WGS sequence"/>
</dbReference>
<gene>
    <name evidence="2" type="ORF">LIER_23785</name>
</gene>
<evidence type="ECO:0000313" key="3">
    <source>
        <dbReference type="Proteomes" id="UP001454036"/>
    </source>
</evidence>
<name>A0AAV3QYZ5_LITER</name>
<evidence type="ECO:0000313" key="2">
    <source>
        <dbReference type="EMBL" id="GAA0169259.1"/>
    </source>
</evidence>
<sequence>MTGNKVQVNNETHIPSLNNLPDEQNIPQYLPDVEVEIQRRVNQRWECERERTIESSRYTHHSRDMNMSENSEAHSAQHNWQERRHRAPTVPMAVPATQSDDTI</sequence>
<protein>
    <submittedName>
        <fullName evidence="2">Uncharacterized protein</fullName>
    </submittedName>
</protein>
<dbReference type="EMBL" id="BAABME010006772">
    <property type="protein sequence ID" value="GAA0169259.1"/>
    <property type="molecule type" value="Genomic_DNA"/>
</dbReference>
<dbReference type="AlphaFoldDB" id="A0AAV3QYZ5"/>
<feature type="region of interest" description="Disordered" evidence="1">
    <location>
        <begin position="56"/>
        <end position="103"/>
    </location>
</feature>
<feature type="compositionally biased region" description="Polar residues" evidence="1">
    <location>
        <begin position="67"/>
        <end position="79"/>
    </location>
</feature>
<reference evidence="2 3" key="1">
    <citation type="submission" date="2024-01" db="EMBL/GenBank/DDBJ databases">
        <title>The complete chloroplast genome sequence of Lithospermum erythrorhizon: insights into the phylogenetic relationship among Boraginaceae species and the maternal lineages of purple gromwells.</title>
        <authorList>
            <person name="Okada T."/>
            <person name="Watanabe K."/>
        </authorList>
    </citation>
    <scope>NUCLEOTIDE SEQUENCE [LARGE SCALE GENOMIC DNA]</scope>
</reference>
<keyword evidence="3" id="KW-1185">Reference proteome</keyword>
<evidence type="ECO:0000256" key="1">
    <source>
        <dbReference type="SAM" id="MobiDB-lite"/>
    </source>
</evidence>
<feature type="region of interest" description="Disordered" evidence="1">
    <location>
        <begin position="1"/>
        <end position="25"/>
    </location>
</feature>
<accession>A0AAV3QYZ5</accession>